<dbReference type="KEGG" id="pacp:FAZ97_17340"/>
<proteinExistence type="predicted"/>
<gene>
    <name evidence="1" type="ORF">FAZ97_17340</name>
</gene>
<dbReference type="AlphaFoldDB" id="A0A7Z2G7Y4"/>
<organism evidence="1 2">
    <name type="scientific">Paraburkholderia acidiphila</name>
    <dbReference type="NCBI Taxonomy" id="2571747"/>
    <lineage>
        <taxon>Bacteria</taxon>
        <taxon>Pseudomonadati</taxon>
        <taxon>Pseudomonadota</taxon>
        <taxon>Betaproteobacteria</taxon>
        <taxon>Burkholderiales</taxon>
        <taxon>Burkholderiaceae</taxon>
        <taxon>Paraburkholderia</taxon>
    </lineage>
</organism>
<dbReference type="Proteomes" id="UP000434209">
    <property type="component" value="Chromosome 2"/>
</dbReference>
<protein>
    <submittedName>
        <fullName evidence="1">Uncharacterized protein</fullName>
    </submittedName>
</protein>
<keyword evidence="2" id="KW-1185">Reference proteome</keyword>
<dbReference type="RefSeq" id="WP_158759683.1">
    <property type="nucleotide sequence ID" value="NZ_CP046910.1"/>
</dbReference>
<dbReference type="OrthoDB" id="9011013at2"/>
<accession>A0A7Z2G7Y4</accession>
<evidence type="ECO:0000313" key="2">
    <source>
        <dbReference type="Proteomes" id="UP000434209"/>
    </source>
</evidence>
<reference evidence="1 2" key="1">
    <citation type="submission" date="2019-12" db="EMBL/GenBank/DDBJ databases">
        <title>Paraburkholderia acidiphila 7Q-K02 sp. nov and Paraburkholderia acidisoli DHF22 sp. nov., two strains isolated from forest soil.</title>
        <authorList>
            <person name="Gao Z."/>
            <person name="Qiu L."/>
        </authorList>
    </citation>
    <scope>NUCLEOTIDE SEQUENCE [LARGE SCALE GENOMIC DNA]</scope>
    <source>
        <strain evidence="1 2">7Q-K02</strain>
    </source>
</reference>
<sequence length="110" mass="11898">MNCKPGDMARVVSNGKTDMTPGIVDRIVQVIRPAVPGEQFTATTGEVTTIGEIGGMAVWVVRSKTPLPGTAWQRGECSRLLFAERAMNDENLRRLGGVPVEDDVRDEVTA</sequence>
<evidence type="ECO:0000313" key="1">
    <source>
        <dbReference type="EMBL" id="QGZ56729.1"/>
    </source>
</evidence>
<dbReference type="EMBL" id="CP046910">
    <property type="protein sequence ID" value="QGZ56729.1"/>
    <property type="molecule type" value="Genomic_DNA"/>
</dbReference>
<name>A0A7Z2G7Y4_9BURK</name>